<dbReference type="AlphaFoldDB" id="A0A1A8ADX0"/>
<accession>A0A1A8ADX0</accession>
<dbReference type="EMBL" id="HADY01013935">
    <property type="protein sequence ID" value="SBP52420.1"/>
    <property type="molecule type" value="Transcribed_RNA"/>
</dbReference>
<evidence type="ECO:0000313" key="1">
    <source>
        <dbReference type="EMBL" id="SBP52420.1"/>
    </source>
</evidence>
<proteinExistence type="predicted"/>
<reference evidence="1" key="2">
    <citation type="submission" date="2016-06" db="EMBL/GenBank/DDBJ databases">
        <title>The genome of a short-lived fish provides insights into sex chromosome evolution and the genetic control of aging.</title>
        <authorList>
            <person name="Reichwald K."/>
            <person name="Felder M."/>
            <person name="Petzold A."/>
            <person name="Koch P."/>
            <person name="Groth M."/>
            <person name="Platzer M."/>
        </authorList>
    </citation>
    <scope>NUCLEOTIDE SEQUENCE</scope>
    <source>
        <tissue evidence="1">Brain</tissue>
    </source>
</reference>
<protein>
    <recommendedName>
        <fullName evidence="2">DDE Tnp4 domain-containing protein</fullName>
    </recommendedName>
</protein>
<gene>
    <name evidence="1" type="primary">Nfu_g_1_026086</name>
</gene>
<organism evidence="1">
    <name type="scientific">Nothobranchius furzeri</name>
    <name type="common">Turquoise killifish</name>
    <dbReference type="NCBI Taxonomy" id="105023"/>
    <lineage>
        <taxon>Eukaryota</taxon>
        <taxon>Metazoa</taxon>
        <taxon>Chordata</taxon>
        <taxon>Craniata</taxon>
        <taxon>Vertebrata</taxon>
        <taxon>Euteleostomi</taxon>
        <taxon>Actinopterygii</taxon>
        <taxon>Neopterygii</taxon>
        <taxon>Teleostei</taxon>
        <taxon>Neoteleostei</taxon>
        <taxon>Acanthomorphata</taxon>
        <taxon>Ovalentaria</taxon>
        <taxon>Atherinomorphae</taxon>
        <taxon>Cyprinodontiformes</taxon>
        <taxon>Nothobranchiidae</taxon>
        <taxon>Nothobranchius</taxon>
    </lineage>
</organism>
<name>A0A1A8ADX0_NOTFU</name>
<reference evidence="1" key="1">
    <citation type="submission" date="2016-05" db="EMBL/GenBank/DDBJ databases">
        <authorList>
            <person name="Lavstsen T."/>
            <person name="Jespersen J.S."/>
        </authorList>
    </citation>
    <scope>NUCLEOTIDE SEQUENCE</scope>
    <source>
        <tissue evidence="1">Brain</tissue>
    </source>
</reference>
<sequence>MRVALVLYKLASFDECRWIANQFGVHKSTVKKMVYLFCHGMVDSSHQNTDPGCVDGSHIPCLPPSDGYRDFINRKGWPSYVLQGVCDDKYCFWSVSCKVPGSAQRQCTPPVQSVQQRTILPKESSADRGAGCGFLPAGRSCVPADALANEGVSAVPKTDTTRGKLQRLFEFC</sequence>
<evidence type="ECO:0008006" key="2">
    <source>
        <dbReference type="Google" id="ProtNLM"/>
    </source>
</evidence>